<accession>A0A9P8UNK2</accession>
<evidence type="ECO:0000256" key="1">
    <source>
        <dbReference type="SAM" id="MobiDB-lite"/>
    </source>
</evidence>
<protein>
    <submittedName>
        <fullName evidence="2">Uncharacterized protein</fullName>
    </submittedName>
</protein>
<evidence type="ECO:0000313" key="2">
    <source>
        <dbReference type="EMBL" id="KAH6655256.1"/>
    </source>
</evidence>
<comment type="caution">
    <text evidence="2">The sequence shown here is derived from an EMBL/GenBank/DDBJ whole genome shotgun (WGS) entry which is preliminary data.</text>
</comment>
<organism evidence="2 3">
    <name type="scientific">Truncatella angustata</name>
    <dbReference type="NCBI Taxonomy" id="152316"/>
    <lineage>
        <taxon>Eukaryota</taxon>
        <taxon>Fungi</taxon>
        <taxon>Dikarya</taxon>
        <taxon>Ascomycota</taxon>
        <taxon>Pezizomycotina</taxon>
        <taxon>Sordariomycetes</taxon>
        <taxon>Xylariomycetidae</taxon>
        <taxon>Amphisphaeriales</taxon>
        <taxon>Sporocadaceae</taxon>
        <taxon>Truncatella</taxon>
    </lineage>
</organism>
<name>A0A9P8UNK2_9PEZI</name>
<dbReference type="EMBL" id="JAGPXC010000003">
    <property type="protein sequence ID" value="KAH6655256.1"/>
    <property type="molecule type" value="Genomic_DNA"/>
</dbReference>
<dbReference type="GeneID" id="70131325"/>
<gene>
    <name evidence="2" type="ORF">BKA67DRAFT_560030</name>
</gene>
<evidence type="ECO:0000313" key="3">
    <source>
        <dbReference type="Proteomes" id="UP000758603"/>
    </source>
</evidence>
<feature type="region of interest" description="Disordered" evidence="1">
    <location>
        <begin position="1"/>
        <end position="34"/>
    </location>
</feature>
<dbReference type="Proteomes" id="UP000758603">
    <property type="component" value="Unassembled WGS sequence"/>
</dbReference>
<proteinExistence type="predicted"/>
<sequence>MPQTSIESVIDGAQPTKEAVRLTSRVSSSTDHDIERQPLSSYLHEPLSAGNKLVKLPDGPDSEHASIMAAQDKISSEIEDIMEKFDESCGGEISHQLSKNI</sequence>
<dbReference type="RefSeq" id="XP_045959521.1">
    <property type="nucleotide sequence ID" value="XM_046102433.1"/>
</dbReference>
<feature type="non-terminal residue" evidence="2">
    <location>
        <position position="1"/>
    </location>
</feature>
<reference evidence="2" key="1">
    <citation type="journal article" date="2021" name="Nat. Commun.">
        <title>Genetic determinants of endophytism in the Arabidopsis root mycobiome.</title>
        <authorList>
            <person name="Mesny F."/>
            <person name="Miyauchi S."/>
            <person name="Thiergart T."/>
            <person name="Pickel B."/>
            <person name="Atanasova L."/>
            <person name="Karlsson M."/>
            <person name="Huettel B."/>
            <person name="Barry K.W."/>
            <person name="Haridas S."/>
            <person name="Chen C."/>
            <person name="Bauer D."/>
            <person name="Andreopoulos W."/>
            <person name="Pangilinan J."/>
            <person name="LaButti K."/>
            <person name="Riley R."/>
            <person name="Lipzen A."/>
            <person name="Clum A."/>
            <person name="Drula E."/>
            <person name="Henrissat B."/>
            <person name="Kohler A."/>
            <person name="Grigoriev I.V."/>
            <person name="Martin F.M."/>
            <person name="Hacquard S."/>
        </authorList>
    </citation>
    <scope>NUCLEOTIDE SEQUENCE</scope>
    <source>
        <strain evidence="2">MPI-SDFR-AT-0073</strain>
    </source>
</reference>
<keyword evidence="3" id="KW-1185">Reference proteome</keyword>
<dbReference type="AlphaFoldDB" id="A0A9P8UNK2"/>